<reference evidence="2 3" key="1">
    <citation type="submission" date="2020-02" db="EMBL/GenBank/DDBJ databases">
        <title>Genome sequences of Thiorhodococcus mannitoliphagus and Thiorhodococcus minor, purple sulfur photosynthetic bacteria in the gammaproteobacterial family, Chromatiaceae.</title>
        <authorList>
            <person name="Aviles F.A."/>
            <person name="Meyer T.E."/>
            <person name="Kyndt J.A."/>
        </authorList>
    </citation>
    <scope>NUCLEOTIDE SEQUENCE [LARGE SCALE GENOMIC DNA]</scope>
    <source>
        <strain evidence="2 3">DSM 11518</strain>
    </source>
</reference>
<keyword evidence="3" id="KW-1185">Reference proteome</keyword>
<evidence type="ECO:0000313" key="2">
    <source>
        <dbReference type="EMBL" id="NEV63894.1"/>
    </source>
</evidence>
<keyword evidence="1" id="KW-0732">Signal</keyword>
<dbReference type="EMBL" id="JAAIJQ010000066">
    <property type="protein sequence ID" value="NEV63894.1"/>
    <property type="molecule type" value="Genomic_DNA"/>
</dbReference>
<comment type="caution">
    <text evidence="2">The sequence shown here is derived from an EMBL/GenBank/DDBJ whole genome shotgun (WGS) entry which is preliminary data.</text>
</comment>
<feature type="signal peptide" evidence="1">
    <location>
        <begin position="1"/>
        <end position="23"/>
    </location>
</feature>
<proteinExistence type="predicted"/>
<evidence type="ECO:0000256" key="1">
    <source>
        <dbReference type="SAM" id="SignalP"/>
    </source>
</evidence>
<dbReference type="SUPFAM" id="SSF103247">
    <property type="entry name" value="TT1751-like"/>
    <property type="match status" value="1"/>
</dbReference>
<sequence length="158" mass="17173">MMQLTRALLTLALVSALIRPAGAAEPGYVVHTTDGAFEDVMEGLKAAIHERGLYINEIMDMGGMLKRTGEDLELGAPAYTQAKSIQFCSALLSHEMTIEHPERIVNCPFIISIYAKAGEPGTTYVAHREIPAQEQASSPAMKKVAEMLRDLSEAAIAW</sequence>
<accession>A0A6M0K3N9</accession>
<feature type="chain" id="PRO_5027080712" evidence="1">
    <location>
        <begin position="24"/>
        <end position="158"/>
    </location>
</feature>
<gene>
    <name evidence="2" type="ORF">G3446_18720</name>
</gene>
<dbReference type="RefSeq" id="WP_164454357.1">
    <property type="nucleotide sequence ID" value="NZ_JAAIJQ010000066.1"/>
</dbReference>
<dbReference type="Proteomes" id="UP000483379">
    <property type="component" value="Unassembled WGS sequence"/>
</dbReference>
<protein>
    <submittedName>
        <fullName evidence="2">DUF302 domain-containing protein</fullName>
    </submittedName>
</protein>
<name>A0A6M0K3N9_9GAMM</name>
<organism evidence="2 3">
    <name type="scientific">Thiorhodococcus minor</name>
    <dbReference type="NCBI Taxonomy" id="57489"/>
    <lineage>
        <taxon>Bacteria</taxon>
        <taxon>Pseudomonadati</taxon>
        <taxon>Pseudomonadota</taxon>
        <taxon>Gammaproteobacteria</taxon>
        <taxon>Chromatiales</taxon>
        <taxon>Chromatiaceae</taxon>
        <taxon>Thiorhodococcus</taxon>
    </lineage>
</organism>
<dbReference type="InterPro" id="IPR035923">
    <property type="entry name" value="TT1751-like_sf"/>
</dbReference>
<dbReference type="AlphaFoldDB" id="A0A6M0K3N9"/>
<evidence type="ECO:0000313" key="3">
    <source>
        <dbReference type="Proteomes" id="UP000483379"/>
    </source>
</evidence>
<dbReference type="Gene3D" id="3.30.310.70">
    <property type="entry name" value="TT1751-like domain"/>
    <property type="match status" value="1"/>
</dbReference>